<feature type="region of interest" description="Disordered" evidence="1">
    <location>
        <begin position="99"/>
        <end position="127"/>
    </location>
</feature>
<proteinExistence type="predicted"/>
<evidence type="ECO:0000256" key="2">
    <source>
        <dbReference type="SAM" id="Phobius"/>
    </source>
</evidence>
<evidence type="ECO:0000313" key="4">
    <source>
        <dbReference type="Proteomes" id="UP001374579"/>
    </source>
</evidence>
<comment type="caution">
    <text evidence="3">The sequence shown here is derived from an EMBL/GenBank/DDBJ whole genome shotgun (WGS) entry which is preliminary data.</text>
</comment>
<feature type="compositionally biased region" description="Polar residues" evidence="1">
    <location>
        <begin position="99"/>
        <end position="115"/>
    </location>
</feature>
<dbReference type="EMBL" id="JBAMIC010000011">
    <property type="protein sequence ID" value="KAK7099821.1"/>
    <property type="molecule type" value="Genomic_DNA"/>
</dbReference>
<keyword evidence="2" id="KW-1133">Transmembrane helix</keyword>
<organism evidence="3 4">
    <name type="scientific">Littorina saxatilis</name>
    <dbReference type="NCBI Taxonomy" id="31220"/>
    <lineage>
        <taxon>Eukaryota</taxon>
        <taxon>Metazoa</taxon>
        <taxon>Spiralia</taxon>
        <taxon>Lophotrochozoa</taxon>
        <taxon>Mollusca</taxon>
        <taxon>Gastropoda</taxon>
        <taxon>Caenogastropoda</taxon>
        <taxon>Littorinimorpha</taxon>
        <taxon>Littorinoidea</taxon>
        <taxon>Littorinidae</taxon>
        <taxon>Littorina</taxon>
    </lineage>
</organism>
<keyword evidence="4" id="KW-1185">Reference proteome</keyword>
<feature type="transmembrane region" description="Helical" evidence="2">
    <location>
        <begin position="6"/>
        <end position="26"/>
    </location>
</feature>
<feature type="region of interest" description="Disordered" evidence="1">
    <location>
        <begin position="54"/>
        <end position="85"/>
    </location>
</feature>
<keyword evidence="2" id="KW-0812">Transmembrane</keyword>
<reference evidence="3 4" key="1">
    <citation type="submission" date="2024-02" db="EMBL/GenBank/DDBJ databases">
        <title>Chromosome-scale genome assembly of the rough periwinkle Littorina saxatilis.</title>
        <authorList>
            <person name="De Jode A."/>
            <person name="Faria R."/>
            <person name="Formenti G."/>
            <person name="Sims Y."/>
            <person name="Smith T.P."/>
            <person name="Tracey A."/>
            <person name="Wood J.M.D."/>
            <person name="Zagrodzka Z.B."/>
            <person name="Johannesson K."/>
            <person name="Butlin R.K."/>
            <person name="Leder E.H."/>
        </authorList>
    </citation>
    <scope>NUCLEOTIDE SEQUENCE [LARGE SCALE GENOMIC DNA]</scope>
    <source>
        <strain evidence="3">Snail1</strain>
        <tissue evidence="3">Muscle</tissue>
    </source>
</reference>
<feature type="compositionally biased region" description="Basic and acidic residues" evidence="1">
    <location>
        <begin position="116"/>
        <end position="125"/>
    </location>
</feature>
<dbReference type="Proteomes" id="UP001374579">
    <property type="component" value="Unassembled WGS sequence"/>
</dbReference>
<keyword evidence="2" id="KW-0472">Membrane</keyword>
<evidence type="ECO:0000256" key="1">
    <source>
        <dbReference type="SAM" id="MobiDB-lite"/>
    </source>
</evidence>
<protein>
    <submittedName>
        <fullName evidence="3">Uncharacterized protein</fullName>
    </submittedName>
</protein>
<evidence type="ECO:0000313" key="3">
    <source>
        <dbReference type="EMBL" id="KAK7099821.1"/>
    </source>
</evidence>
<sequence length="138" mass="15336">MLHAGFFIVTTVTNVLTFLAIVGCAFHGQKNAKDDEKADKKPFTMPDLTKEADKSIMRTRSSYGPELPPALGEDNTLEENTEMNRERVVDVARILDSGTVSSTSIERDSSQTSDSSEARGEHSTHTADSFPHMYLLWR</sequence>
<dbReference type="AlphaFoldDB" id="A0AAN9B5U1"/>
<accession>A0AAN9B5U1</accession>
<gene>
    <name evidence="3" type="ORF">V1264_022870</name>
</gene>
<name>A0AAN9B5U1_9CAEN</name>